<dbReference type="AlphaFoldDB" id="A0AA45C7J1"/>
<proteinExistence type="predicted"/>
<reference evidence="1 2" key="1">
    <citation type="submission" date="2018-05" db="EMBL/GenBank/DDBJ databases">
        <title>Genomic Encyclopedia of Type Strains, Phase IV (KMG-IV): sequencing the most valuable type-strain genomes for metagenomic binning, comparative biology and taxonomic classification.</title>
        <authorList>
            <person name="Goeker M."/>
        </authorList>
    </citation>
    <scope>NUCLEOTIDE SEQUENCE [LARGE SCALE GENOMIC DNA]</scope>
    <source>
        <strain evidence="1 2">DSM 24906</strain>
    </source>
</reference>
<name>A0AA45C7J1_9BACT</name>
<evidence type="ECO:0000313" key="2">
    <source>
        <dbReference type="Proteomes" id="UP000245921"/>
    </source>
</evidence>
<dbReference type="EMBL" id="QGGI01000005">
    <property type="protein sequence ID" value="PWJ95470.1"/>
    <property type="molecule type" value="Genomic_DNA"/>
</dbReference>
<evidence type="ECO:0000313" key="1">
    <source>
        <dbReference type="EMBL" id="PWJ95470.1"/>
    </source>
</evidence>
<comment type="caution">
    <text evidence="1">The sequence shown here is derived from an EMBL/GenBank/DDBJ whole genome shotgun (WGS) entry which is preliminary data.</text>
</comment>
<keyword evidence="2" id="KW-1185">Reference proteome</keyword>
<gene>
    <name evidence="1" type="ORF">C7380_105100</name>
</gene>
<protein>
    <submittedName>
        <fullName evidence="1">Uncharacterized protein</fullName>
    </submittedName>
</protein>
<organism evidence="1 2">
    <name type="scientific">Oceanotoga teriensis</name>
    <dbReference type="NCBI Taxonomy" id="515440"/>
    <lineage>
        <taxon>Bacteria</taxon>
        <taxon>Thermotogati</taxon>
        <taxon>Thermotogota</taxon>
        <taxon>Thermotogae</taxon>
        <taxon>Petrotogales</taxon>
        <taxon>Petrotogaceae</taxon>
        <taxon>Oceanotoga</taxon>
    </lineage>
</organism>
<sequence>MKKTILLIIVLILGALTFSQGLYSWEHNINPALINARRRSIFELNVTPDINIYQNLVKNSFIFDNLNKKEITIDLNDFYEGLNGNDFELSTDDYINTNFAINIFDLGLSVYANATVEAEAKVPNELLKLIVEGNEINKTYKGKGDLNSFSTAEVGAYLSYKYSDNLLGIKYGWFVPVLVSDKNSGYDYEFVTSNQTSSINANLNVEAPFYSVFNSSEIENLNVNTVFDRINSNRGQSIDIGYIRYADEEPWFGISVGNITLSPALANKGIKAVGNYTIDSTNLIFENKFEVKGDIKLEDIQNVNEKISKPLKLTGFYKQNLLIDWIPYIEYYPTLSRIDWGVFARGDLFVIPYSIGFENINKLWKVSIGTGINLHILELDLSVASVSTDITKILDLRGISAKVNLSLGF</sequence>
<accession>A0AA45C7J1</accession>
<dbReference type="Proteomes" id="UP000245921">
    <property type="component" value="Unassembled WGS sequence"/>
</dbReference>
<dbReference type="RefSeq" id="WP_109604380.1">
    <property type="nucleotide sequence ID" value="NZ_QGGI01000005.1"/>
</dbReference>